<comment type="caution">
    <text evidence="2">The sequence shown here is derived from an EMBL/GenBank/DDBJ whole genome shotgun (WGS) entry which is preliminary data.</text>
</comment>
<proteinExistence type="predicted"/>
<keyword evidence="1" id="KW-1133">Transmembrane helix</keyword>
<dbReference type="STRING" id="1196324.A374_04099"/>
<sequence length="99" mass="11608">MKPLTIIYMLIMGPLAGIFVVCSYLSYSTARYLAIDFRYKDYLFFSSQPYSRSHLSFFDYVLYAFKTSYYPAVACLCFLLVLLLGYGVYRHLRQPKVSF</sequence>
<gene>
    <name evidence="2" type="ORF">A374_04099</name>
</gene>
<evidence type="ECO:0000256" key="1">
    <source>
        <dbReference type="SAM" id="Phobius"/>
    </source>
</evidence>
<evidence type="ECO:0000313" key="2">
    <source>
        <dbReference type="EMBL" id="EIT86724.1"/>
    </source>
</evidence>
<keyword evidence="1" id="KW-0812">Transmembrane</keyword>
<dbReference type="Proteomes" id="UP000004080">
    <property type="component" value="Unassembled WGS sequence"/>
</dbReference>
<feature type="transmembrane region" description="Helical" evidence="1">
    <location>
        <begin position="69"/>
        <end position="89"/>
    </location>
</feature>
<dbReference type="RefSeq" id="WP_007200919.1">
    <property type="nucleotide sequence ID" value="NZ_AKKV01000020.1"/>
</dbReference>
<dbReference type="EMBL" id="AKKV01000020">
    <property type="protein sequence ID" value="EIT86724.1"/>
    <property type="molecule type" value="Genomic_DNA"/>
</dbReference>
<dbReference type="AlphaFoldDB" id="I8AM31"/>
<accession>I8AM31</accession>
<keyword evidence="1" id="KW-0472">Membrane</keyword>
<dbReference type="PATRIC" id="fig|1196324.3.peg.832"/>
<evidence type="ECO:0000313" key="3">
    <source>
        <dbReference type="Proteomes" id="UP000004080"/>
    </source>
</evidence>
<reference evidence="2 3" key="1">
    <citation type="journal article" date="2012" name="J. Bacteriol.">
        <title>Genome of Bacillus macauensis ZFHKF-1, a Long-Chain-Forming Bacterium.</title>
        <authorList>
            <person name="Cai L."/>
            <person name="Zhang T."/>
        </authorList>
    </citation>
    <scope>NUCLEOTIDE SEQUENCE [LARGE SCALE GENOMIC DNA]</scope>
    <source>
        <strain evidence="2 3">ZFHKF-1</strain>
    </source>
</reference>
<name>I8AM31_9BACL</name>
<feature type="transmembrane region" description="Helical" evidence="1">
    <location>
        <begin position="7"/>
        <end position="27"/>
    </location>
</feature>
<organism evidence="2 3">
    <name type="scientific">Fictibacillus macauensis ZFHKF-1</name>
    <dbReference type="NCBI Taxonomy" id="1196324"/>
    <lineage>
        <taxon>Bacteria</taxon>
        <taxon>Bacillati</taxon>
        <taxon>Bacillota</taxon>
        <taxon>Bacilli</taxon>
        <taxon>Bacillales</taxon>
        <taxon>Fictibacillaceae</taxon>
        <taxon>Fictibacillus</taxon>
    </lineage>
</organism>
<keyword evidence="3" id="KW-1185">Reference proteome</keyword>
<protein>
    <submittedName>
        <fullName evidence="2">Uncharacterized protein</fullName>
    </submittedName>
</protein>